<sequence length="213" mass="22966">MSAGTETAVRRRRPGRSATVAIAVLVLLGVAALVAIPLGGWSTATLRTAEIPELAVGETYAGRHFSVSIEEAWVGETMPDDYDVPEEGMTFVVVRAVLRNEWVETDSGAAGLLLFDALDALKPIDRDALVRVVADGTWTSALPPGVETEVLLRWEVPLGSVTAGEPLELHIVDGRPDRAVLYSGTIWRDEHAAVRVTLVPHPSDELVYPWSHG</sequence>
<reference evidence="3" key="1">
    <citation type="submission" date="2018-09" db="EMBL/GenBank/DDBJ databases">
        <title>Genome sequencing of strain 2DFWR-13.</title>
        <authorList>
            <person name="Heo J."/>
            <person name="Kim S.-J."/>
            <person name="Kwon S.-W."/>
        </authorList>
    </citation>
    <scope>NUCLEOTIDE SEQUENCE [LARGE SCALE GENOMIC DNA]</scope>
    <source>
        <strain evidence="3">2DFWR-13</strain>
    </source>
</reference>
<dbReference type="Proteomes" id="UP000278886">
    <property type="component" value="Chromosome"/>
</dbReference>
<evidence type="ECO:0000313" key="3">
    <source>
        <dbReference type="Proteomes" id="UP000278886"/>
    </source>
</evidence>
<accession>A0A387BDC2</accession>
<name>A0A387BDC2_9MICO</name>
<proteinExistence type="predicted"/>
<organism evidence="2 3">
    <name type="scientific">Protaetiibacter intestinalis</name>
    <dbReference type="NCBI Taxonomy" id="2419774"/>
    <lineage>
        <taxon>Bacteria</taxon>
        <taxon>Bacillati</taxon>
        <taxon>Actinomycetota</taxon>
        <taxon>Actinomycetes</taxon>
        <taxon>Micrococcales</taxon>
        <taxon>Microbacteriaceae</taxon>
        <taxon>Protaetiibacter</taxon>
    </lineage>
</organism>
<dbReference type="EMBL" id="CP032630">
    <property type="protein sequence ID" value="AYF98879.1"/>
    <property type="molecule type" value="Genomic_DNA"/>
</dbReference>
<keyword evidence="1" id="KW-0472">Membrane</keyword>
<gene>
    <name evidence="2" type="ORF">D7I47_11855</name>
</gene>
<dbReference type="RefSeq" id="WP_120763248.1">
    <property type="nucleotide sequence ID" value="NZ_CP032630.1"/>
</dbReference>
<dbReference type="OrthoDB" id="4714464at2"/>
<keyword evidence="3" id="KW-1185">Reference proteome</keyword>
<keyword evidence="1" id="KW-0812">Transmembrane</keyword>
<evidence type="ECO:0000313" key="2">
    <source>
        <dbReference type="EMBL" id="AYF98879.1"/>
    </source>
</evidence>
<evidence type="ECO:0000256" key="1">
    <source>
        <dbReference type="SAM" id="Phobius"/>
    </source>
</evidence>
<keyword evidence="1" id="KW-1133">Transmembrane helix</keyword>
<dbReference type="KEGG" id="lyd:D7I47_11855"/>
<dbReference type="AlphaFoldDB" id="A0A387BDC2"/>
<feature type="transmembrane region" description="Helical" evidence="1">
    <location>
        <begin position="20"/>
        <end position="41"/>
    </location>
</feature>
<protein>
    <submittedName>
        <fullName evidence="2">Uncharacterized protein</fullName>
    </submittedName>
</protein>